<dbReference type="AlphaFoldDB" id="A0A1W1V7E5"/>
<feature type="transmembrane region" description="Helical" evidence="1">
    <location>
        <begin position="104"/>
        <end position="123"/>
    </location>
</feature>
<evidence type="ECO:0000256" key="1">
    <source>
        <dbReference type="SAM" id="Phobius"/>
    </source>
</evidence>
<protein>
    <submittedName>
        <fullName evidence="2">Uncharacterized protein</fullName>
    </submittedName>
</protein>
<dbReference type="EMBL" id="FWWU01000009">
    <property type="protein sequence ID" value="SMB89225.1"/>
    <property type="molecule type" value="Genomic_DNA"/>
</dbReference>
<keyword evidence="1" id="KW-0812">Transmembrane</keyword>
<accession>A0A1W1V7E5</accession>
<keyword evidence="1" id="KW-1133">Transmembrane helix</keyword>
<dbReference type="Proteomes" id="UP000192582">
    <property type="component" value="Unassembled WGS sequence"/>
</dbReference>
<keyword evidence="3" id="KW-1185">Reference proteome</keyword>
<dbReference type="OrthoDB" id="72052at2"/>
<reference evidence="2 3" key="1">
    <citation type="submission" date="2017-04" db="EMBL/GenBank/DDBJ databases">
        <authorList>
            <person name="Afonso C.L."/>
            <person name="Miller P.J."/>
            <person name="Scott M.A."/>
            <person name="Spackman E."/>
            <person name="Goraichik I."/>
            <person name="Dimitrov K.M."/>
            <person name="Suarez D.L."/>
            <person name="Swayne D.E."/>
        </authorList>
    </citation>
    <scope>NUCLEOTIDE SEQUENCE [LARGE SCALE GENOMIC DNA]</scope>
    <source>
        <strain evidence="2 3">KR-140</strain>
    </source>
</reference>
<evidence type="ECO:0000313" key="2">
    <source>
        <dbReference type="EMBL" id="SMB89225.1"/>
    </source>
</evidence>
<feature type="transmembrane region" description="Helical" evidence="1">
    <location>
        <begin position="79"/>
        <end position="98"/>
    </location>
</feature>
<keyword evidence="1" id="KW-0472">Membrane</keyword>
<evidence type="ECO:0000313" key="3">
    <source>
        <dbReference type="Proteomes" id="UP000192582"/>
    </source>
</evidence>
<organism evidence="2 3">
    <name type="scientific">Deinococcus hopiensis KR-140</name>
    <dbReference type="NCBI Taxonomy" id="695939"/>
    <lineage>
        <taxon>Bacteria</taxon>
        <taxon>Thermotogati</taxon>
        <taxon>Deinococcota</taxon>
        <taxon>Deinococci</taxon>
        <taxon>Deinococcales</taxon>
        <taxon>Deinococcaceae</taxon>
        <taxon>Deinococcus</taxon>
    </lineage>
</organism>
<sequence>MPILLGRWDPLHPTNITAAVQLGWAFTVYHRPHLPELLPSYSRFTAICPWPVWGWVAFLVTLGLLFTSRSSGWRMLAHAVSGIYFAAAGTAFAAGVGLTTAVTTHFILAAISTVLWARTVVYWQSERVWWRRLVSRPPRWLRWLAKVGEYGREREDG</sequence>
<gene>
    <name evidence="2" type="ORF">SAMN00790413_00318</name>
</gene>
<proteinExistence type="predicted"/>
<name>A0A1W1V7E5_9DEIO</name>
<feature type="transmembrane region" description="Helical" evidence="1">
    <location>
        <begin position="44"/>
        <end position="67"/>
    </location>
</feature>
<dbReference type="RefSeq" id="WP_084048014.1">
    <property type="nucleotide sequence ID" value="NZ_FWWU01000009.1"/>
</dbReference>